<dbReference type="InterPro" id="IPR016181">
    <property type="entry name" value="Acyl_CoA_acyltransferase"/>
</dbReference>
<keyword evidence="3" id="KW-1185">Reference proteome</keyword>
<dbReference type="RefSeq" id="WP_007192844.1">
    <property type="nucleotide sequence ID" value="NZ_AFWV01000006.1"/>
</dbReference>
<feature type="domain" description="BioF2-like acetyltransferase" evidence="1">
    <location>
        <begin position="182"/>
        <end position="324"/>
    </location>
</feature>
<evidence type="ECO:0000259" key="1">
    <source>
        <dbReference type="Pfam" id="PF13480"/>
    </source>
</evidence>
<organism evidence="2 3">
    <name type="scientific">Thiocapsa marina 5811</name>
    <dbReference type="NCBI Taxonomy" id="768671"/>
    <lineage>
        <taxon>Bacteria</taxon>
        <taxon>Pseudomonadati</taxon>
        <taxon>Pseudomonadota</taxon>
        <taxon>Gammaproteobacteria</taxon>
        <taxon>Chromatiales</taxon>
        <taxon>Chromatiaceae</taxon>
        <taxon>Thiocapsa</taxon>
    </lineage>
</organism>
<dbReference type="Pfam" id="PF13480">
    <property type="entry name" value="Acetyltransf_6"/>
    <property type="match status" value="1"/>
</dbReference>
<accession>F9UAT2</accession>
<name>F9UAT2_9GAMM</name>
<dbReference type="STRING" id="768671.ThimaDRAFT_1968"/>
<dbReference type="AlphaFoldDB" id="F9UAT2"/>
<evidence type="ECO:0000313" key="3">
    <source>
        <dbReference type="Proteomes" id="UP000005459"/>
    </source>
</evidence>
<sequence>MKVQNRYQLRIFRGREDLGMLFEAWKFIGGKMQSPCFVQLPEWTEAFISVEPEARSRFRGILVSKEEKPFAVIPLEHYSLSRFGLRFGAWRLFWPNDMGINDLVCEPGSDLDGLLDAIIETLAGEAEPFDLILFQNAVEGSSVSAMLETSKPRRKVSVYSHDSKYVLCRSSYQSTLAGVSGKFKRNIRRKLRNLNSLGTISFESVRKDTDLEKAFGEFLRTEASSWKGNARTALLYDHALRRFYEELTERLATNRKCVIDTLRLNGEPIAAQYGVITGNTYHLLKIGYNDEYKGQSPGALLLDHTIQICSGHPVIRKISFVTGAKWNDDWAPQKLSVFNHYIYRETLKGGLGLLLHSLKRLAIR</sequence>
<dbReference type="Proteomes" id="UP000005459">
    <property type="component" value="Unassembled WGS sequence"/>
</dbReference>
<dbReference type="OrthoDB" id="4349922at2"/>
<dbReference type="Gene3D" id="3.40.630.30">
    <property type="match status" value="1"/>
</dbReference>
<dbReference type="SUPFAM" id="SSF55729">
    <property type="entry name" value="Acyl-CoA N-acyltransferases (Nat)"/>
    <property type="match status" value="1"/>
</dbReference>
<dbReference type="EMBL" id="AFWV01000006">
    <property type="protein sequence ID" value="EGV18550.1"/>
    <property type="molecule type" value="Genomic_DNA"/>
</dbReference>
<reference evidence="2 3" key="1">
    <citation type="submission" date="2011-06" db="EMBL/GenBank/DDBJ databases">
        <title>The draft genome of Thiocapsa marina 5811.</title>
        <authorList>
            <consortium name="US DOE Joint Genome Institute (JGI-PGF)"/>
            <person name="Lucas S."/>
            <person name="Han J."/>
            <person name="Cheng J.-F."/>
            <person name="Goodwin L."/>
            <person name="Pitluck S."/>
            <person name="Peters L."/>
            <person name="Land M.L."/>
            <person name="Hauser L."/>
            <person name="Vogl K."/>
            <person name="Liu Z."/>
            <person name="Imhoff J."/>
            <person name="Thiel V."/>
            <person name="Frigaard N.-U."/>
            <person name="Bryant D."/>
            <person name="Woyke T.J."/>
        </authorList>
    </citation>
    <scope>NUCLEOTIDE SEQUENCE [LARGE SCALE GENOMIC DNA]</scope>
    <source>
        <strain evidence="2 3">5811</strain>
    </source>
</reference>
<dbReference type="eggNOG" id="COG5653">
    <property type="taxonomic scope" value="Bacteria"/>
</dbReference>
<evidence type="ECO:0000313" key="2">
    <source>
        <dbReference type="EMBL" id="EGV18550.1"/>
    </source>
</evidence>
<dbReference type="InterPro" id="IPR038740">
    <property type="entry name" value="BioF2-like_GNAT_dom"/>
</dbReference>
<gene>
    <name evidence="2" type="ORF">ThimaDRAFT_1968</name>
</gene>
<proteinExistence type="predicted"/>
<protein>
    <recommendedName>
        <fullName evidence="1">BioF2-like acetyltransferase domain-containing protein</fullName>
    </recommendedName>
</protein>